<dbReference type="AlphaFoldDB" id="A0A2U1M4P3"/>
<dbReference type="EMBL" id="PKPP01006530">
    <property type="protein sequence ID" value="PWA56221.1"/>
    <property type="molecule type" value="Genomic_DNA"/>
</dbReference>
<protein>
    <submittedName>
        <fullName evidence="1">Uncharacterized protein</fullName>
    </submittedName>
</protein>
<reference evidence="1 2" key="1">
    <citation type="journal article" date="2018" name="Mol. Plant">
        <title>The genome of Artemisia annua provides insight into the evolution of Asteraceae family and artemisinin biosynthesis.</title>
        <authorList>
            <person name="Shen Q."/>
            <person name="Zhang L."/>
            <person name="Liao Z."/>
            <person name="Wang S."/>
            <person name="Yan T."/>
            <person name="Shi P."/>
            <person name="Liu M."/>
            <person name="Fu X."/>
            <person name="Pan Q."/>
            <person name="Wang Y."/>
            <person name="Lv Z."/>
            <person name="Lu X."/>
            <person name="Zhang F."/>
            <person name="Jiang W."/>
            <person name="Ma Y."/>
            <person name="Chen M."/>
            <person name="Hao X."/>
            <person name="Li L."/>
            <person name="Tang Y."/>
            <person name="Lv G."/>
            <person name="Zhou Y."/>
            <person name="Sun X."/>
            <person name="Brodelius P.E."/>
            <person name="Rose J.K.C."/>
            <person name="Tang K."/>
        </authorList>
    </citation>
    <scope>NUCLEOTIDE SEQUENCE [LARGE SCALE GENOMIC DNA]</scope>
    <source>
        <strain evidence="2">cv. Huhao1</strain>
        <tissue evidence="1">Leaf</tissue>
    </source>
</reference>
<name>A0A2U1M4P3_ARTAN</name>
<comment type="caution">
    <text evidence="1">The sequence shown here is derived from an EMBL/GenBank/DDBJ whole genome shotgun (WGS) entry which is preliminary data.</text>
</comment>
<evidence type="ECO:0000313" key="1">
    <source>
        <dbReference type="EMBL" id="PWA56221.1"/>
    </source>
</evidence>
<dbReference type="OrthoDB" id="1745225at2759"/>
<organism evidence="1 2">
    <name type="scientific">Artemisia annua</name>
    <name type="common">Sweet wormwood</name>
    <dbReference type="NCBI Taxonomy" id="35608"/>
    <lineage>
        <taxon>Eukaryota</taxon>
        <taxon>Viridiplantae</taxon>
        <taxon>Streptophyta</taxon>
        <taxon>Embryophyta</taxon>
        <taxon>Tracheophyta</taxon>
        <taxon>Spermatophyta</taxon>
        <taxon>Magnoliopsida</taxon>
        <taxon>eudicotyledons</taxon>
        <taxon>Gunneridae</taxon>
        <taxon>Pentapetalae</taxon>
        <taxon>asterids</taxon>
        <taxon>campanulids</taxon>
        <taxon>Asterales</taxon>
        <taxon>Asteraceae</taxon>
        <taxon>Asteroideae</taxon>
        <taxon>Anthemideae</taxon>
        <taxon>Artemisiinae</taxon>
        <taxon>Artemisia</taxon>
    </lineage>
</organism>
<evidence type="ECO:0000313" key="2">
    <source>
        <dbReference type="Proteomes" id="UP000245207"/>
    </source>
</evidence>
<dbReference type="Proteomes" id="UP000245207">
    <property type="component" value="Unassembled WGS sequence"/>
</dbReference>
<gene>
    <name evidence="1" type="ORF">CTI12_AA422730</name>
</gene>
<keyword evidence="2" id="KW-1185">Reference proteome</keyword>
<sequence>MSPENDEIVDPCMLKIKPQIKLPDGTTSVISHVGKVNLKNGLSLKDVLVVPSFKFSLLSVPKLTEDDQCVVSFYPKFCVVQDLKNKKVKGLGKKKAGLYHLVNVPLEEVDSVFTTLVTATLVYE</sequence>
<proteinExistence type="predicted"/>
<accession>A0A2U1M4P3</accession>